<feature type="compositionally biased region" description="Low complexity" evidence="2">
    <location>
        <begin position="43"/>
        <end position="58"/>
    </location>
</feature>
<reference evidence="3 4" key="1">
    <citation type="submission" date="2023-03" db="EMBL/GenBank/DDBJ databases">
        <title>High recombination rates correlate with genetic variation in Cardiocondyla obscurior ants.</title>
        <authorList>
            <person name="Errbii M."/>
        </authorList>
    </citation>
    <scope>NUCLEOTIDE SEQUENCE [LARGE SCALE GENOMIC DNA]</scope>
    <source>
        <strain evidence="3">Alpha-2009</strain>
        <tissue evidence="3">Whole body</tissue>
    </source>
</reference>
<feature type="coiled-coil region" evidence="1">
    <location>
        <begin position="217"/>
        <end position="244"/>
    </location>
</feature>
<gene>
    <name evidence="3" type="ORF">PUN28_000527</name>
</gene>
<evidence type="ECO:0000256" key="2">
    <source>
        <dbReference type="SAM" id="MobiDB-lite"/>
    </source>
</evidence>
<keyword evidence="4" id="KW-1185">Reference proteome</keyword>
<feature type="region of interest" description="Disordered" evidence="2">
    <location>
        <begin position="16"/>
        <end position="96"/>
    </location>
</feature>
<evidence type="ECO:0000313" key="3">
    <source>
        <dbReference type="EMBL" id="KAL0132867.1"/>
    </source>
</evidence>
<proteinExistence type="predicted"/>
<comment type="caution">
    <text evidence="3">The sequence shown here is derived from an EMBL/GenBank/DDBJ whole genome shotgun (WGS) entry which is preliminary data.</text>
</comment>
<protein>
    <submittedName>
        <fullName evidence="3">Uncharacterized protein</fullName>
    </submittedName>
</protein>
<keyword evidence="1" id="KW-0175">Coiled coil</keyword>
<sequence>MKSAIVSVVRVDRPGLLSSKGISVKQAGDVSPGPSPVSTRKITPSSSRAVSPSPSVTSMASVMKDLSDVVMESDYDSATSSGRKRKRERGRPPTTGEYVKLQEAKQRLREEEKKEEQWRLEKAILNPTAPLSTGLQAKALNLTARYTDELRDDLAASLAAVALQKMQKVLKMASSSKGLKGTFINSLKESACKTSACLTNLMTRVDSVVAESPAAKTDKLRQKLNAAEKEIARLKDDIAAVKAMAAANKGPSSNTLPKGQWQSKNKNAVSAHFDVESETPFEEVPPAIRPVLRGRRKILSPPRSQPRTQYRFEEEENPLLSRLDHLFERWCERKWGRDGTPLIVRSIPKE</sequence>
<evidence type="ECO:0000313" key="4">
    <source>
        <dbReference type="Proteomes" id="UP001430953"/>
    </source>
</evidence>
<organism evidence="3 4">
    <name type="scientific">Cardiocondyla obscurior</name>
    <dbReference type="NCBI Taxonomy" id="286306"/>
    <lineage>
        <taxon>Eukaryota</taxon>
        <taxon>Metazoa</taxon>
        <taxon>Ecdysozoa</taxon>
        <taxon>Arthropoda</taxon>
        <taxon>Hexapoda</taxon>
        <taxon>Insecta</taxon>
        <taxon>Pterygota</taxon>
        <taxon>Neoptera</taxon>
        <taxon>Endopterygota</taxon>
        <taxon>Hymenoptera</taxon>
        <taxon>Apocrita</taxon>
        <taxon>Aculeata</taxon>
        <taxon>Formicoidea</taxon>
        <taxon>Formicidae</taxon>
        <taxon>Myrmicinae</taxon>
        <taxon>Cardiocondyla</taxon>
    </lineage>
</organism>
<name>A0AAW2H0G0_9HYME</name>
<dbReference type="EMBL" id="JADYXP020000001">
    <property type="protein sequence ID" value="KAL0132867.1"/>
    <property type="molecule type" value="Genomic_DNA"/>
</dbReference>
<dbReference type="Proteomes" id="UP001430953">
    <property type="component" value="Unassembled WGS sequence"/>
</dbReference>
<dbReference type="AlphaFoldDB" id="A0AAW2H0G0"/>
<evidence type="ECO:0000256" key="1">
    <source>
        <dbReference type="SAM" id="Coils"/>
    </source>
</evidence>
<accession>A0AAW2H0G0</accession>